<evidence type="ECO:0000259" key="1">
    <source>
        <dbReference type="Pfam" id="PF12867"/>
    </source>
</evidence>
<dbReference type="InterPro" id="IPR024775">
    <property type="entry name" value="DinB-like"/>
</dbReference>
<accession>A0A4Q5M352</accession>
<keyword evidence="3" id="KW-1185">Reference proteome</keyword>
<organism evidence="2 3">
    <name type="scientific">Emticicia agri</name>
    <dbReference type="NCBI Taxonomy" id="2492393"/>
    <lineage>
        <taxon>Bacteria</taxon>
        <taxon>Pseudomonadati</taxon>
        <taxon>Bacteroidota</taxon>
        <taxon>Cytophagia</taxon>
        <taxon>Cytophagales</taxon>
        <taxon>Leadbetterellaceae</taxon>
        <taxon>Emticicia</taxon>
    </lineage>
</organism>
<sequence>MTQVQSLIDAISKARAEYLSEVNSLNPYQISNKMAENVWNAIEITEHLYWAEQNGLVAIYKTIQAKEEGKSVWEGEQINKGLSIEIIIERTWQAKEIVPASAAPRVGGPIDLWTNYLQSLDIPLNGLANKLTDEDLTIMTFPHPISGPFDIRQRLEFLRFHIDRHRGQVAALKI</sequence>
<protein>
    <submittedName>
        <fullName evidence="2">DinB family protein</fullName>
    </submittedName>
</protein>
<proteinExistence type="predicted"/>
<dbReference type="SUPFAM" id="SSF109854">
    <property type="entry name" value="DinB/YfiT-like putative metalloenzymes"/>
    <property type="match status" value="1"/>
</dbReference>
<dbReference type="Proteomes" id="UP000293162">
    <property type="component" value="Unassembled WGS sequence"/>
</dbReference>
<feature type="domain" description="DinB-like" evidence="1">
    <location>
        <begin position="11"/>
        <end position="169"/>
    </location>
</feature>
<dbReference type="AlphaFoldDB" id="A0A4Q5M352"/>
<dbReference type="Pfam" id="PF12867">
    <property type="entry name" value="DinB_2"/>
    <property type="match status" value="1"/>
</dbReference>
<dbReference type="EMBL" id="SEWF01000007">
    <property type="protein sequence ID" value="RYU96479.1"/>
    <property type="molecule type" value="Genomic_DNA"/>
</dbReference>
<evidence type="ECO:0000313" key="2">
    <source>
        <dbReference type="EMBL" id="RYU96479.1"/>
    </source>
</evidence>
<evidence type="ECO:0000313" key="3">
    <source>
        <dbReference type="Proteomes" id="UP000293162"/>
    </source>
</evidence>
<dbReference type="RefSeq" id="WP_130020154.1">
    <property type="nucleotide sequence ID" value="NZ_SEWF01000007.1"/>
</dbReference>
<dbReference type="InterPro" id="IPR034660">
    <property type="entry name" value="DinB/YfiT-like"/>
</dbReference>
<comment type="caution">
    <text evidence="2">The sequence shown here is derived from an EMBL/GenBank/DDBJ whole genome shotgun (WGS) entry which is preliminary data.</text>
</comment>
<reference evidence="2 3" key="1">
    <citation type="submission" date="2019-02" db="EMBL/GenBank/DDBJ databases">
        <title>Bacterial novel species Emticicia sp. 17J42-9 isolated from soil.</title>
        <authorList>
            <person name="Jung H.-Y."/>
        </authorList>
    </citation>
    <scope>NUCLEOTIDE SEQUENCE [LARGE SCALE GENOMIC DNA]</scope>
    <source>
        <strain evidence="2 3">17J42-9</strain>
    </source>
</reference>
<dbReference type="OrthoDB" id="5464839at2"/>
<dbReference type="Gene3D" id="1.20.120.450">
    <property type="entry name" value="dinb family like domain"/>
    <property type="match status" value="1"/>
</dbReference>
<gene>
    <name evidence="2" type="ORF">EWM59_06600</name>
</gene>
<name>A0A4Q5M352_9BACT</name>